<evidence type="ECO:0000259" key="1">
    <source>
        <dbReference type="Pfam" id="PF08241"/>
    </source>
</evidence>
<protein>
    <submittedName>
        <fullName evidence="2">Putative methyltransferase</fullName>
    </submittedName>
</protein>
<reference evidence="2" key="1">
    <citation type="submission" date="2020-03" db="EMBL/GenBank/DDBJ databases">
        <title>The deep terrestrial virosphere.</title>
        <authorList>
            <person name="Holmfeldt K."/>
            <person name="Nilsson E."/>
            <person name="Simone D."/>
            <person name="Lopez-Fernandez M."/>
            <person name="Wu X."/>
            <person name="de Brujin I."/>
            <person name="Lundin D."/>
            <person name="Andersson A."/>
            <person name="Bertilsson S."/>
            <person name="Dopson M."/>
        </authorList>
    </citation>
    <scope>NUCLEOTIDE SEQUENCE</scope>
    <source>
        <strain evidence="2">MM415A01069</strain>
    </source>
</reference>
<organism evidence="2">
    <name type="scientific">viral metagenome</name>
    <dbReference type="NCBI Taxonomy" id="1070528"/>
    <lineage>
        <taxon>unclassified sequences</taxon>
        <taxon>metagenomes</taxon>
        <taxon>organismal metagenomes</taxon>
    </lineage>
</organism>
<gene>
    <name evidence="2" type="ORF">MM415A01069_0010</name>
</gene>
<keyword evidence="2" id="KW-0808">Transferase</keyword>
<name>A0A6M3K9Q4_9ZZZZ</name>
<accession>A0A6M3K9Q4</accession>
<dbReference type="SUPFAM" id="SSF53335">
    <property type="entry name" value="S-adenosyl-L-methionine-dependent methyltransferases"/>
    <property type="match status" value="1"/>
</dbReference>
<dbReference type="GO" id="GO:0008757">
    <property type="term" value="F:S-adenosylmethionine-dependent methyltransferase activity"/>
    <property type="evidence" value="ECO:0007669"/>
    <property type="project" value="InterPro"/>
</dbReference>
<dbReference type="Pfam" id="PF08241">
    <property type="entry name" value="Methyltransf_11"/>
    <property type="match status" value="1"/>
</dbReference>
<sequence>MLDKISEFYTKSFLLHGATSQGVGWKDVKSQDLRFEQLCKVISKQDEKRGITINDFGCGYGAMFKYLNDRFQIRRYYGYDICSDIIKAAKENNTYKNAVFIISPKVTHTADYSFISGTFTVKLATSTKIWTNYVKNTLIDISKKSRKGFAFNALTIYTDWASKDAYYADPIHFFTFCKQFISKYVSLINDYPLFEWTILVKKEEYYK</sequence>
<dbReference type="AlphaFoldDB" id="A0A6M3K9Q4"/>
<evidence type="ECO:0000313" key="2">
    <source>
        <dbReference type="EMBL" id="QJA78476.1"/>
    </source>
</evidence>
<dbReference type="Gene3D" id="3.40.50.150">
    <property type="entry name" value="Vaccinia Virus protein VP39"/>
    <property type="match status" value="1"/>
</dbReference>
<proteinExistence type="predicted"/>
<dbReference type="InterPro" id="IPR013216">
    <property type="entry name" value="Methyltransf_11"/>
</dbReference>
<dbReference type="GO" id="GO:0032259">
    <property type="term" value="P:methylation"/>
    <property type="evidence" value="ECO:0007669"/>
    <property type="project" value="UniProtKB-KW"/>
</dbReference>
<keyword evidence="2" id="KW-0489">Methyltransferase</keyword>
<feature type="domain" description="Methyltransferase type 11" evidence="1">
    <location>
        <begin position="55"/>
        <end position="141"/>
    </location>
</feature>
<dbReference type="EMBL" id="MT142338">
    <property type="protein sequence ID" value="QJA78476.1"/>
    <property type="molecule type" value="Genomic_DNA"/>
</dbReference>
<dbReference type="InterPro" id="IPR029063">
    <property type="entry name" value="SAM-dependent_MTases_sf"/>
</dbReference>